<evidence type="ECO:0000313" key="3">
    <source>
        <dbReference type="EMBL" id="KZS93648.1"/>
    </source>
</evidence>
<dbReference type="AlphaFoldDB" id="A0A164UYF2"/>
<keyword evidence="2" id="KW-0812">Transmembrane</keyword>
<accession>A0A164UYF2</accession>
<feature type="transmembrane region" description="Helical" evidence="2">
    <location>
        <begin position="76"/>
        <end position="99"/>
    </location>
</feature>
<evidence type="ECO:0000256" key="2">
    <source>
        <dbReference type="SAM" id="Phobius"/>
    </source>
</evidence>
<evidence type="ECO:0000313" key="4">
    <source>
        <dbReference type="Proteomes" id="UP000076722"/>
    </source>
</evidence>
<keyword evidence="2" id="KW-0472">Membrane</keyword>
<reference evidence="3 4" key="1">
    <citation type="journal article" date="2016" name="Mol. Biol. Evol.">
        <title>Comparative Genomics of Early-Diverging Mushroom-Forming Fungi Provides Insights into the Origins of Lignocellulose Decay Capabilities.</title>
        <authorList>
            <person name="Nagy L.G."/>
            <person name="Riley R."/>
            <person name="Tritt A."/>
            <person name="Adam C."/>
            <person name="Daum C."/>
            <person name="Floudas D."/>
            <person name="Sun H."/>
            <person name="Yadav J.S."/>
            <person name="Pangilinan J."/>
            <person name="Larsson K.H."/>
            <person name="Matsuura K."/>
            <person name="Barry K."/>
            <person name="Labutti K."/>
            <person name="Kuo R."/>
            <person name="Ohm R.A."/>
            <person name="Bhattacharya S.S."/>
            <person name="Shirouzu T."/>
            <person name="Yoshinaga Y."/>
            <person name="Martin F.M."/>
            <person name="Grigoriev I.V."/>
            <person name="Hibbett D.S."/>
        </authorList>
    </citation>
    <scope>NUCLEOTIDE SEQUENCE [LARGE SCALE GENOMIC DNA]</scope>
    <source>
        <strain evidence="3 4">HHB9708</strain>
    </source>
</reference>
<organism evidence="3 4">
    <name type="scientific">Sistotremastrum niveocremeum HHB9708</name>
    <dbReference type="NCBI Taxonomy" id="1314777"/>
    <lineage>
        <taxon>Eukaryota</taxon>
        <taxon>Fungi</taxon>
        <taxon>Dikarya</taxon>
        <taxon>Basidiomycota</taxon>
        <taxon>Agaricomycotina</taxon>
        <taxon>Agaricomycetes</taxon>
        <taxon>Sistotremastrales</taxon>
        <taxon>Sistotremastraceae</taxon>
        <taxon>Sertulicium</taxon>
        <taxon>Sertulicium niveocremeum</taxon>
    </lineage>
</organism>
<proteinExistence type="predicted"/>
<keyword evidence="2" id="KW-1133">Transmembrane helix</keyword>
<dbReference type="Proteomes" id="UP000076722">
    <property type="component" value="Unassembled WGS sequence"/>
</dbReference>
<protein>
    <submittedName>
        <fullName evidence="3">Uncharacterized protein</fullName>
    </submittedName>
</protein>
<gene>
    <name evidence="3" type="ORF">SISNIDRAFT_65332</name>
</gene>
<dbReference type="EMBL" id="KV419406">
    <property type="protein sequence ID" value="KZS93648.1"/>
    <property type="molecule type" value="Genomic_DNA"/>
</dbReference>
<feature type="region of interest" description="Disordered" evidence="1">
    <location>
        <begin position="128"/>
        <end position="154"/>
    </location>
</feature>
<sequence length="189" mass="19925">MTGSSSVSSAAVGLSTVSCATQATIDTGSTVTTGSSSPTTVASTNTDSSASVLFQLIRILALLSSLRLARTCRLRLLLQSCPPILACLLLALILPPLLLTVTSPPSRARSPRRHHSLCQKTRHISTLRLQPPWPPRTRTTIPLTPTSSISLSSQPTFLTQTSSLEIDSLATTSTPFTQIGPDAPPPSLR</sequence>
<name>A0A164UYF2_9AGAM</name>
<keyword evidence="4" id="KW-1185">Reference proteome</keyword>
<evidence type="ECO:0000256" key="1">
    <source>
        <dbReference type="SAM" id="MobiDB-lite"/>
    </source>
</evidence>